<evidence type="ECO:0000256" key="3">
    <source>
        <dbReference type="ARBA" id="ARBA00022538"/>
    </source>
</evidence>
<accession>A0A1H8B9X5</accession>
<evidence type="ECO:0000256" key="6">
    <source>
        <dbReference type="ARBA" id="ARBA00023065"/>
    </source>
</evidence>
<dbReference type="InterPro" id="IPR050721">
    <property type="entry name" value="Trk_Ktr_HKT_K-transport"/>
</dbReference>
<organism evidence="9 10">
    <name type="scientific">Nitrosomonas marina</name>
    <dbReference type="NCBI Taxonomy" id="917"/>
    <lineage>
        <taxon>Bacteria</taxon>
        <taxon>Pseudomonadati</taxon>
        <taxon>Pseudomonadota</taxon>
        <taxon>Betaproteobacteria</taxon>
        <taxon>Nitrosomonadales</taxon>
        <taxon>Nitrosomonadaceae</taxon>
        <taxon>Nitrosomonas</taxon>
    </lineage>
</organism>
<dbReference type="AlphaFoldDB" id="A0A1H8B9X5"/>
<dbReference type="RefSeq" id="WP_090627518.1">
    <property type="nucleotide sequence ID" value="NZ_FOCP01000002.1"/>
</dbReference>
<name>A0A1H8B9X5_9PROT</name>
<dbReference type="InterPro" id="IPR006037">
    <property type="entry name" value="RCK_C"/>
</dbReference>
<dbReference type="InterPro" id="IPR006036">
    <property type="entry name" value="K_uptake_TrkA"/>
</dbReference>
<evidence type="ECO:0000313" key="10">
    <source>
        <dbReference type="Proteomes" id="UP000199459"/>
    </source>
</evidence>
<keyword evidence="5" id="KW-0520">NAD</keyword>
<sequence>MRLVFIGASSITIATARNLSKQGHDVIIVEADLEKIETVSEQIDCGFIHGDGTRPDILKEVDPENTEIIFCFTSNDQSNIIASLVARSLGFKKTVTKLEDPEFDHIAIELGLESLIVPSRTIANYLVDMTEGRNILEITSIIKGDARIFSFVVQESFEGELEQLSLPDTSRIVCIYREDELLLPTQDTQIRSGDEIVLITHQRELASLHKRFSQHKQRQSV</sequence>
<dbReference type="GO" id="GO:0005886">
    <property type="term" value="C:plasma membrane"/>
    <property type="evidence" value="ECO:0007669"/>
    <property type="project" value="InterPro"/>
</dbReference>
<dbReference type="Pfam" id="PF02080">
    <property type="entry name" value="TrkA_C"/>
    <property type="match status" value="1"/>
</dbReference>
<reference evidence="9 10" key="1">
    <citation type="submission" date="2016-10" db="EMBL/GenBank/DDBJ databases">
        <authorList>
            <person name="de Groot N.N."/>
        </authorList>
    </citation>
    <scope>NUCLEOTIDE SEQUENCE [LARGE SCALE GENOMIC DNA]</scope>
    <source>
        <strain evidence="9 10">Nm22</strain>
    </source>
</reference>
<keyword evidence="2" id="KW-0813">Transport</keyword>
<gene>
    <name evidence="9" type="ORF">SAMN05216325_102161</name>
</gene>
<dbReference type="GO" id="GO:0015079">
    <property type="term" value="F:potassium ion transmembrane transporter activity"/>
    <property type="evidence" value="ECO:0007669"/>
    <property type="project" value="InterPro"/>
</dbReference>
<evidence type="ECO:0000256" key="2">
    <source>
        <dbReference type="ARBA" id="ARBA00022448"/>
    </source>
</evidence>
<keyword evidence="3" id="KW-0633">Potassium transport</keyword>
<proteinExistence type="predicted"/>
<dbReference type="SUPFAM" id="SSF116726">
    <property type="entry name" value="TrkA C-terminal domain-like"/>
    <property type="match status" value="1"/>
</dbReference>
<dbReference type="Gene3D" id="3.30.70.1450">
    <property type="entry name" value="Regulator of K+ conductance, C-terminal domain"/>
    <property type="match status" value="1"/>
</dbReference>
<dbReference type="InterPro" id="IPR003148">
    <property type="entry name" value="RCK_N"/>
</dbReference>
<evidence type="ECO:0000313" key="9">
    <source>
        <dbReference type="EMBL" id="SEM79219.1"/>
    </source>
</evidence>
<keyword evidence="4" id="KW-0630">Potassium</keyword>
<dbReference type="Pfam" id="PF02254">
    <property type="entry name" value="TrkA_N"/>
    <property type="match status" value="1"/>
</dbReference>
<evidence type="ECO:0000256" key="1">
    <source>
        <dbReference type="ARBA" id="ARBA00017378"/>
    </source>
</evidence>
<keyword evidence="6" id="KW-0406">Ion transport</keyword>
<feature type="domain" description="RCK C-terminal" evidence="8">
    <location>
        <begin position="136"/>
        <end position="214"/>
    </location>
</feature>
<dbReference type="InterPro" id="IPR036291">
    <property type="entry name" value="NAD(P)-bd_dom_sf"/>
</dbReference>
<evidence type="ECO:0000259" key="8">
    <source>
        <dbReference type="PROSITE" id="PS51202"/>
    </source>
</evidence>
<dbReference type="Gene3D" id="3.40.50.720">
    <property type="entry name" value="NAD(P)-binding Rossmann-like Domain"/>
    <property type="match status" value="1"/>
</dbReference>
<dbReference type="PROSITE" id="PS51202">
    <property type="entry name" value="RCK_C"/>
    <property type="match status" value="1"/>
</dbReference>
<dbReference type="PANTHER" id="PTHR43833:SF5">
    <property type="entry name" value="TRK SYSTEM POTASSIUM UPTAKE PROTEIN TRKA"/>
    <property type="match status" value="1"/>
</dbReference>
<dbReference type="PRINTS" id="PR00335">
    <property type="entry name" value="KUPTAKETRKA"/>
</dbReference>
<evidence type="ECO:0000256" key="5">
    <source>
        <dbReference type="ARBA" id="ARBA00023027"/>
    </source>
</evidence>
<feature type="domain" description="RCK N-terminal" evidence="7">
    <location>
        <begin position="1"/>
        <end position="118"/>
    </location>
</feature>
<dbReference type="EMBL" id="FOCP01000002">
    <property type="protein sequence ID" value="SEM79219.1"/>
    <property type="molecule type" value="Genomic_DNA"/>
</dbReference>
<dbReference type="InterPro" id="IPR036721">
    <property type="entry name" value="RCK_C_sf"/>
</dbReference>
<protein>
    <recommendedName>
        <fullName evidence="1">Trk system potassium uptake protein TrkA</fullName>
    </recommendedName>
</protein>
<dbReference type="PROSITE" id="PS51201">
    <property type="entry name" value="RCK_N"/>
    <property type="match status" value="1"/>
</dbReference>
<dbReference type="PANTHER" id="PTHR43833">
    <property type="entry name" value="POTASSIUM CHANNEL PROTEIN 2-RELATED-RELATED"/>
    <property type="match status" value="1"/>
</dbReference>
<dbReference type="OrthoDB" id="7375203at2"/>
<dbReference type="SUPFAM" id="SSF51735">
    <property type="entry name" value="NAD(P)-binding Rossmann-fold domains"/>
    <property type="match status" value="1"/>
</dbReference>
<evidence type="ECO:0000259" key="7">
    <source>
        <dbReference type="PROSITE" id="PS51201"/>
    </source>
</evidence>
<dbReference type="Proteomes" id="UP000199459">
    <property type="component" value="Unassembled WGS sequence"/>
</dbReference>
<evidence type="ECO:0000256" key="4">
    <source>
        <dbReference type="ARBA" id="ARBA00022958"/>
    </source>
</evidence>